<feature type="domain" description="ABC transmembrane type-1" evidence="14">
    <location>
        <begin position="1006"/>
        <end position="1267"/>
    </location>
</feature>
<evidence type="ECO:0000259" key="13">
    <source>
        <dbReference type="PROSITE" id="PS50893"/>
    </source>
</evidence>
<sequence>MAPSPELSSLLTGSIGLFLVAVDTVPAVKSIASRLTRKPVQQDGELQVGKALYRDKDGEATEESLDAFSDKWQRAGIAFLSAVGFLSSLAVSVVATLHAERVVEFWLQFGVWILLAVQAASLFVEPLSTKRFVLGNFAFLATVLAILIPCIEFYIVWAAGNPTAFDGAPVALVMVQIAAALLLGLLCLLLPRRPDVSWNGQVVDRQYTVSAWSRFSFSWVDGLMQYIVAHKGIGIDDLPELHFDIRAEILRSRFENARESGSGKRKVWKTLIITHWRPLVAQLSLTLFACLLSFGPQAALYGILRSLEARGSDGGASLQSWIWVIGLGGLMLISSSIEVWLFWIIFSLIYVPIYEELSAVTFAKAMRRKDVKHTKPSKKSEKLLSSESPLLVTKPSGEDDEEDEEDLKKSRQSIINLVAVDARRIADFATFSYMIPSSLIKLVMACFFLNQLIGWKSLLSGLAVSALVTPANWYVSKKYAESQDVLMKARDQKMAIVTEVLQGIRQIKFSALETRWQQKIGESRNKELHAQWLAFAYDVCLISIWILGPLMLSAVSLAVYALINGELTASVAFTAMSIFGSLELSLAILPEMISNGLETKVSIDRIERFLGTAEKTATTIPSDTISFENASVSWPAEEANEGEETNDEERFVLSNLNISFPSKGLSVISGRTGSGKSLLLSSILGESDILCGTVKVPVPPPVEARYDHLATRENWIIDSAIAYVAQIPWIENASIRDNILFGLPYDSVRYRKVLFACALEKDLDMPTDGEQTDIGANGVNLSGGQKWRVSFARALYSRAGIILMDDIFSALDAHTGRHVYEHALTGELGQNRTRILVTHHVALCLPRTDYSILLADGSVKHAGTVEELRKTHSLEDILSEEQAAERADHAIDENEEETSAQDTAPQGRQTSPDVSHNENGNEPNGTTAKGGSSPKKFIQDEKREIGSIKLSVYKSYLKKGGSIPYWQLVVVAYVSYVCLLVGRSWWVNLWTSSSHTQSHPGKQLTLMTHVVDRFATVTSNNDGLFLYLGIYVCLSIVACLVGTVRYYLVLSAAIRASRNLFANLTYAVLRAPLRWLDTVPLGRILNRFTADFHAIDSRLGYDLGFVAYKVLEVLGIMAAGVLVSPLVIFCGLVLLAFCLKLSLTYLAGAREVKRLESNAKSPVFETFGSSLVGLVTIRGFSKTETYIRIMYSKINRHGRTWWHLWLFNRWLGFRMNIVGAVFSTVTAALVVYIPGITASLAGFALSFALQYNSAISIALRQYSNLELNMNATERVIEYSNIEIENQGGLDAPAAWPTEGRVEVQDLVVGYAPDLPPVLNGLTFTVEKNQRVGVVGRTGAGKSSLTLALFRFLEARKGSISIDGIDIAKIKLHDLRSRLAIIPQDPVLFSGTVRSNLDPFDEYTDKELYDALERVHLIASSGEERDHESSTSAVSEEHTTNGKKNMNTNIFASLSSIISEGGLNLSQGQRQLLCLARAIVSRPKVMVLDEATSAVDMETDALIQQSIRAEFGRNATTLLVIAHRLSTIADFDRILVMDAGRAAEYGSPKDLMGIEGGIFRGLVENSGEKSVLEEIIFGNKTA</sequence>
<feature type="compositionally biased region" description="Basic and acidic residues" evidence="11">
    <location>
        <begin position="1419"/>
        <end position="1439"/>
    </location>
</feature>
<feature type="transmembrane region" description="Helical" evidence="12">
    <location>
        <begin position="169"/>
        <end position="190"/>
    </location>
</feature>
<dbReference type="STRING" id="5098.A0A507QV30"/>
<feature type="transmembrane region" description="Helical" evidence="12">
    <location>
        <begin position="534"/>
        <end position="563"/>
    </location>
</feature>
<feature type="transmembrane region" description="Helical" evidence="12">
    <location>
        <begin position="1024"/>
        <end position="1048"/>
    </location>
</feature>
<dbReference type="CDD" id="cd03250">
    <property type="entry name" value="ABCC_MRP_domain1"/>
    <property type="match status" value="1"/>
</dbReference>
<protein>
    <submittedName>
        <fullName evidence="15">Uncharacterized protein</fullName>
    </submittedName>
</protein>
<keyword evidence="3" id="KW-0813">Transport</keyword>
<keyword evidence="4 12" id="KW-0812">Transmembrane</keyword>
<dbReference type="CDD" id="cd03244">
    <property type="entry name" value="ABCC_MRP_domain2"/>
    <property type="match status" value="1"/>
</dbReference>
<keyword evidence="16" id="KW-1185">Reference proteome</keyword>
<keyword evidence="8 12" id="KW-1133">Transmembrane helix</keyword>
<dbReference type="Proteomes" id="UP000319663">
    <property type="component" value="Unassembled WGS sequence"/>
</dbReference>
<dbReference type="GO" id="GO:0005524">
    <property type="term" value="F:ATP binding"/>
    <property type="evidence" value="ECO:0007669"/>
    <property type="project" value="UniProtKB-KW"/>
</dbReference>
<organism evidence="15 16">
    <name type="scientific">Monascus purpureus</name>
    <name type="common">Red mold</name>
    <name type="synonym">Monascus anka</name>
    <dbReference type="NCBI Taxonomy" id="5098"/>
    <lineage>
        <taxon>Eukaryota</taxon>
        <taxon>Fungi</taxon>
        <taxon>Dikarya</taxon>
        <taxon>Ascomycota</taxon>
        <taxon>Pezizomycotina</taxon>
        <taxon>Eurotiomycetes</taxon>
        <taxon>Eurotiomycetidae</taxon>
        <taxon>Eurotiales</taxon>
        <taxon>Aspergillaceae</taxon>
        <taxon>Monascus</taxon>
    </lineage>
</organism>
<dbReference type="SMART" id="SM00382">
    <property type="entry name" value="AAA"/>
    <property type="match status" value="2"/>
</dbReference>
<dbReference type="Pfam" id="PF00664">
    <property type="entry name" value="ABC_membrane"/>
    <property type="match status" value="2"/>
</dbReference>
<dbReference type="GO" id="GO:0005737">
    <property type="term" value="C:cytoplasm"/>
    <property type="evidence" value="ECO:0007669"/>
    <property type="project" value="UniProtKB-ARBA"/>
</dbReference>
<gene>
    <name evidence="15" type="ORF">MPDQ_007159</name>
</gene>
<evidence type="ECO:0000313" key="16">
    <source>
        <dbReference type="Proteomes" id="UP000319663"/>
    </source>
</evidence>
<evidence type="ECO:0000256" key="10">
    <source>
        <dbReference type="ARBA" id="ARBA00023180"/>
    </source>
</evidence>
<evidence type="ECO:0000256" key="8">
    <source>
        <dbReference type="ARBA" id="ARBA00022989"/>
    </source>
</evidence>
<comment type="caution">
    <text evidence="15">The sequence shown here is derived from an EMBL/GenBank/DDBJ whole genome shotgun (WGS) entry which is preliminary data.</text>
</comment>
<feature type="region of interest" description="Disordered" evidence="11">
    <location>
        <begin position="1419"/>
        <end position="1441"/>
    </location>
</feature>
<feature type="transmembrane region" description="Helical" evidence="12">
    <location>
        <begin position="569"/>
        <end position="589"/>
    </location>
</feature>
<feature type="transmembrane region" description="Helical" evidence="12">
    <location>
        <begin position="77"/>
        <end position="99"/>
    </location>
</feature>
<keyword evidence="5" id="KW-0677">Repeat</keyword>
<keyword evidence="7" id="KW-0067">ATP-binding</keyword>
<feature type="region of interest" description="Disordered" evidence="11">
    <location>
        <begin position="373"/>
        <end position="406"/>
    </location>
</feature>
<evidence type="ECO:0000256" key="9">
    <source>
        <dbReference type="ARBA" id="ARBA00023136"/>
    </source>
</evidence>
<reference evidence="15 16" key="1">
    <citation type="submission" date="2019-06" db="EMBL/GenBank/DDBJ databases">
        <title>Wine fermentation using esterase from Monascus purpureus.</title>
        <authorList>
            <person name="Geng C."/>
            <person name="Zhang Y."/>
        </authorList>
    </citation>
    <scope>NUCLEOTIDE SEQUENCE [LARGE SCALE GENOMIC DNA]</scope>
    <source>
        <strain evidence="15">HQ1</strain>
    </source>
</reference>
<feature type="transmembrane region" description="Helical" evidence="12">
    <location>
        <begin position="321"/>
        <end position="351"/>
    </location>
</feature>
<dbReference type="InterPro" id="IPR003593">
    <property type="entry name" value="AAA+_ATPase"/>
</dbReference>
<dbReference type="GO" id="GO:0140359">
    <property type="term" value="F:ABC-type transporter activity"/>
    <property type="evidence" value="ECO:0007669"/>
    <property type="project" value="InterPro"/>
</dbReference>
<feature type="domain" description="ABC transporter" evidence="13">
    <location>
        <begin position="1301"/>
        <end position="1563"/>
    </location>
</feature>
<dbReference type="GO" id="GO:0016020">
    <property type="term" value="C:membrane"/>
    <property type="evidence" value="ECO:0007669"/>
    <property type="project" value="UniProtKB-SubCell"/>
</dbReference>
<dbReference type="InterPro" id="IPR003439">
    <property type="entry name" value="ABC_transporter-like_ATP-bd"/>
</dbReference>
<dbReference type="FunFam" id="3.40.50.300:FF:000610">
    <property type="entry name" value="Multidrug resistance-associated ABC transporter"/>
    <property type="match status" value="1"/>
</dbReference>
<feature type="transmembrane region" description="Helical" evidence="12">
    <location>
        <begin position="136"/>
        <end position="157"/>
    </location>
</feature>
<keyword evidence="6" id="KW-0547">Nucleotide-binding</keyword>
<keyword evidence="10" id="KW-0325">Glycoprotein</keyword>
<comment type="subcellular location">
    <subcellularLocation>
        <location evidence="1">Membrane</location>
        <topology evidence="1">Multi-pass membrane protein</topology>
    </subcellularLocation>
</comment>
<dbReference type="Gene3D" id="1.20.1560.10">
    <property type="entry name" value="ABC transporter type 1, transmembrane domain"/>
    <property type="match status" value="2"/>
</dbReference>
<dbReference type="GO" id="GO:0016887">
    <property type="term" value="F:ATP hydrolysis activity"/>
    <property type="evidence" value="ECO:0007669"/>
    <property type="project" value="InterPro"/>
</dbReference>
<dbReference type="PROSITE" id="PS50929">
    <property type="entry name" value="ABC_TM1F"/>
    <property type="match status" value="2"/>
</dbReference>
<dbReference type="InterPro" id="IPR036640">
    <property type="entry name" value="ABC1_TM_sf"/>
</dbReference>
<evidence type="ECO:0000256" key="1">
    <source>
        <dbReference type="ARBA" id="ARBA00004141"/>
    </source>
</evidence>
<comment type="similarity">
    <text evidence="2">Belongs to the ABC transporter superfamily. ABCC family. Conjugate transporter (TC 3.A.1.208) subfamily.</text>
</comment>
<dbReference type="InterPro" id="IPR017871">
    <property type="entry name" value="ABC_transporter-like_CS"/>
</dbReference>
<feature type="compositionally biased region" description="Polar residues" evidence="11">
    <location>
        <begin position="900"/>
        <end position="930"/>
    </location>
</feature>
<accession>A0A507QV30</accession>
<feature type="transmembrane region" description="Helical" evidence="12">
    <location>
        <begin position="965"/>
        <end position="986"/>
    </location>
</feature>
<evidence type="ECO:0000256" key="3">
    <source>
        <dbReference type="ARBA" id="ARBA00022448"/>
    </source>
</evidence>
<dbReference type="SUPFAM" id="SSF90123">
    <property type="entry name" value="ABC transporter transmembrane region"/>
    <property type="match status" value="2"/>
</dbReference>
<evidence type="ECO:0000256" key="11">
    <source>
        <dbReference type="SAM" id="MobiDB-lite"/>
    </source>
</evidence>
<dbReference type="PANTHER" id="PTHR24223:SF456">
    <property type="entry name" value="MULTIDRUG RESISTANCE-ASSOCIATED PROTEIN LETHAL(2)03659"/>
    <property type="match status" value="1"/>
</dbReference>
<dbReference type="CDD" id="cd18604">
    <property type="entry name" value="ABC_6TM_VMR1_D2_like"/>
    <property type="match status" value="1"/>
</dbReference>
<dbReference type="EMBL" id="VIFY01000070">
    <property type="protein sequence ID" value="TQB72087.1"/>
    <property type="molecule type" value="Genomic_DNA"/>
</dbReference>
<feature type="region of interest" description="Disordered" evidence="11">
    <location>
        <begin position="884"/>
        <end position="935"/>
    </location>
</feature>
<dbReference type="CDD" id="cd18596">
    <property type="entry name" value="ABC_6TM_VMR1_D1_like"/>
    <property type="match status" value="1"/>
</dbReference>
<dbReference type="FunFam" id="1.20.1560.10:FF:000013">
    <property type="entry name" value="ABC transporter C family member 2"/>
    <property type="match status" value="1"/>
</dbReference>
<dbReference type="PROSITE" id="PS50893">
    <property type="entry name" value="ABC_TRANSPORTER_2"/>
    <property type="match status" value="2"/>
</dbReference>
<evidence type="ECO:0000256" key="6">
    <source>
        <dbReference type="ARBA" id="ARBA00022741"/>
    </source>
</evidence>
<evidence type="ECO:0000313" key="15">
    <source>
        <dbReference type="EMBL" id="TQB72087.1"/>
    </source>
</evidence>
<dbReference type="Gene3D" id="3.40.50.300">
    <property type="entry name" value="P-loop containing nucleotide triphosphate hydrolases"/>
    <property type="match status" value="2"/>
</dbReference>
<evidence type="ECO:0000259" key="14">
    <source>
        <dbReference type="PROSITE" id="PS50929"/>
    </source>
</evidence>
<keyword evidence="9 12" id="KW-0472">Membrane</keyword>
<proteinExistence type="inferred from homology"/>
<feature type="transmembrane region" description="Helical" evidence="12">
    <location>
        <begin position="1113"/>
        <end position="1143"/>
    </location>
</feature>
<dbReference type="InterPro" id="IPR011527">
    <property type="entry name" value="ABC1_TM_dom"/>
</dbReference>
<feature type="domain" description="ABC transmembrane type-1" evidence="14">
    <location>
        <begin position="413"/>
        <end position="598"/>
    </location>
</feature>
<dbReference type="Pfam" id="PF00005">
    <property type="entry name" value="ABC_tran"/>
    <property type="match status" value="2"/>
</dbReference>
<dbReference type="InterPro" id="IPR050173">
    <property type="entry name" value="ABC_transporter_C-like"/>
</dbReference>
<dbReference type="FunFam" id="3.40.50.300:FF:000825">
    <property type="entry name" value="ABC bile acid transporter"/>
    <property type="match status" value="1"/>
</dbReference>
<feature type="domain" description="ABC transporter" evidence="13">
    <location>
        <begin position="625"/>
        <end position="881"/>
    </location>
</feature>
<feature type="transmembrane region" description="Helical" evidence="12">
    <location>
        <begin position="279"/>
        <end position="301"/>
    </location>
</feature>
<evidence type="ECO:0000256" key="7">
    <source>
        <dbReference type="ARBA" id="ARBA00022840"/>
    </source>
</evidence>
<evidence type="ECO:0000256" key="4">
    <source>
        <dbReference type="ARBA" id="ARBA00022692"/>
    </source>
</evidence>
<feature type="transmembrane region" description="Helical" evidence="12">
    <location>
        <begin position="433"/>
        <end position="452"/>
    </location>
</feature>
<dbReference type="SUPFAM" id="SSF52540">
    <property type="entry name" value="P-loop containing nucleoside triphosphate hydrolases"/>
    <property type="match status" value="2"/>
</dbReference>
<dbReference type="PANTHER" id="PTHR24223">
    <property type="entry name" value="ATP-BINDING CASSETTE SUB-FAMILY C"/>
    <property type="match status" value="1"/>
</dbReference>
<feature type="transmembrane region" description="Helical" evidence="12">
    <location>
        <begin position="105"/>
        <end position="124"/>
    </location>
</feature>
<evidence type="ECO:0000256" key="2">
    <source>
        <dbReference type="ARBA" id="ARBA00009726"/>
    </source>
</evidence>
<dbReference type="PROSITE" id="PS00211">
    <property type="entry name" value="ABC_TRANSPORTER_1"/>
    <property type="match status" value="1"/>
</dbReference>
<name>A0A507QV30_MONPU</name>
<dbReference type="InterPro" id="IPR027417">
    <property type="entry name" value="P-loop_NTPase"/>
</dbReference>
<feature type="transmembrane region" description="Helical" evidence="12">
    <location>
        <begin position="6"/>
        <end position="28"/>
    </location>
</feature>
<evidence type="ECO:0000256" key="5">
    <source>
        <dbReference type="ARBA" id="ARBA00022737"/>
    </source>
</evidence>
<evidence type="ECO:0000256" key="12">
    <source>
        <dbReference type="SAM" id="Phobius"/>
    </source>
</evidence>